<dbReference type="InterPro" id="IPR035909">
    <property type="entry name" value="CheB_C"/>
</dbReference>
<organism evidence="6 7">
    <name type="scientific">Parendozoicomonas callyspongiae</name>
    <dbReference type="NCBI Taxonomy" id="2942213"/>
    <lineage>
        <taxon>Bacteria</taxon>
        <taxon>Pseudomonadati</taxon>
        <taxon>Pseudomonadota</taxon>
        <taxon>Gammaproteobacteria</taxon>
        <taxon>Oceanospirillales</taxon>
        <taxon>Endozoicomonadaceae</taxon>
        <taxon>Parendozoicomonas</taxon>
    </lineage>
</organism>
<evidence type="ECO:0000256" key="4">
    <source>
        <dbReference type="PROSITE-ProRule" id="PRU00050"/>
    </source>
</evidence>
<dbReference type="PROSITE" id="PS50122">
    <property type="entry name" value="CHEB"/>
    <property type="match status" value="1"/>
</dbReference>
<dbReference type="Gene3D" id="3.40.50.180">
    <property type="entry name" value="Methylesterase CheB, C-terminal domain"/>
    <property type="match status" value="1"/>
</dbReference>
<proteinExistence type="predicted"/>
<evidence type="ECO:0000256" key="3">
    <source>
        <dbReference type="ARBA" id="ARBA00048267"/>
    </source>
</evidence>
<protein>
    <recommendedName>
        <fullName evidence="2">protein-glutamate methylesterase</fullName>
        <ecNumber evidence="2">3.1.1.61</ecNumber>
    </recommendedName>
</protein>
<evidence type="ECO:0000313" key="6">
    <source>
        <dbReference type="EMBL" id="MCL6269077.1"/>
    </source>
</evidence>
<sequence>MKIVVIGASAGGSRALETLLSCLPADFSVPILLVKHHDSGSGTDMVKWLHNRTTLDVHLAEDKEHIQAGSIIVAPPSYHLLLETDGSVSLSIDEPVMHARPSLDVLFESAALAFGDEVLCLVLTGASRDGAEGAEAIRKAGGKVYVQDPETAEVPVMPRAALGKSGAGFVLGLSDLTKKLLEFANE</sequence>
<dbReference type="RefSeq" id="WP_249697936.1">
    <property type="nucleotide sequence ID" value="NZ_JAMFLX010000004.1"/>
</dbReference>
<keyword evidence="7" id="KW-1185">Reference proteome</keyword>
<keyword evidence="1 4" id="KW-0378">Hydrolase</keyword>
<dbReference type="PANTHER" id="PTHR42872">
    <property type="entry name" value="PROTEIN-GLUTAMATE METHYLESTERASE/PROTEIN-GLUTAMINE GLUTAMINASE"/>
    <property type="match status" value="1"/>
</dbReference>
<name>A0ABT0PE71_9GAMM</name>
<accession>A0ABT0PE71</accession>
<keyword evidence="4" id="KW-0145">Chemotaxis</keyword>
<dbReference type="EC" id="3.1.1.61" evidence="2"/>
<evidence type="ECO:0000256" key="2">
    <source>
        <dbReference type="ARBA" id="ARBA00039140"/>
    </source>
</evidence>
<dbReference type="Pfam" id="PF01339">
    <property type="entry name" value="CheB_methylest"/>
    <property type="match status" value="1"/>
</dbReference>
<dbReference type="EMBL" id="JAMFLX010000004">
    <property type="protein sequence ID" value="MCL6269077.1"/>
    <property type="molecule type" value="Genomic_DNA"/>
</dbReference>
<feature type="active site" evidence="4">
    <location>
        <position position="9"/>
    </location>
</feature>
<dbReference type="PANTHER" id="PTHR42872:SF6">
    <property type="entry name" value="PROTEIN-GLUTAMATE METHYLESTERASE_PROTEIN-GLUTAMINE GLUTAMINASE"/>
    <property type="match status" value="1"/>
</dbReference>
<dbReference type="SUPFAM" id="SSF52738">
    <property type="entry name" value="Methylesterase CheB, C-terminal domain"/>
    <property type="match status" value="1"/>
</dbReference>
<dbReference type="InterPro" id="IPR000673">
    <property type="entry name" value="Sig_transdc_resp-reg_Me-estase"/>
</dbReference>
<feature type="active site" evidence="4">
    <location>
        <position position="36"/>
    </location>
</feature>
<reference evidence="6 7" key="1">
    <citation type="submission" date="2022-05" db="EMBL/GenBank/DDBJ databases">
        <authorList>
            <person name="Park J.-S."/>
        </authorList>
    </citation>
    <scope>NUCLEOTIDE SEQUENCE [LARGE SCALE GENOMIC DNA]</scope>
    <source>
        <strain evidence="6 7">2012CJ34-2</strain>
    </source>
</reference>
<evidence type="ECO:0000256" key="1">
    <source>
        <dbReference type="ARBA" id="ARBA00022801"/>
    </source>
</evidence>
<evidence type="ECO:0000313" key="7">
    <source>
        <dbReference type="Proteomes" id="UP001203338"/>
    </source>
</evidence>
<dbReference type="CDD" id="cd16433">
    <property type="entry name" value="CheB"/>
    <property type="match status" value="1"/>
</dbReference>
<comment type="caution">
    <text evidence="6">The sequence shown here is derived from an EMBL/GenBank/DDBJ whole genome shotgun (WGS) entry which is preliminary data.</text>
</comment>
<evidence type="ECO:0000259" key="5">
    <source>
        <dbReference type="PROSITE" id="PS50122"/>
    </source>
</evidence>
<feature type="active site" evidence="4">
    <location>
        <position position="129"/>
    </location>
</feature>
<feature type="domain" description="CheB-type methylesterase" evidence="5">
    <location>
        <begin position="1"/>
        <end position="186"/>
    </location>
</feature>
<dbReference type="Proteomes" id="UP001203338">
    <property type="component" value="Unassembled WGS sequence"/>
</dbReference>
<comment type="catalytic activity">
    <reaction evidence="3">
        <text>[protein]-L-glutamate 5-O-methyl ester + H2O = L-glutamyl-[protein] + methanol + H(+)</text>
        <dbReference type="Rhea" id="RHEA:23236"/>
        <dbReference type="Rhea" id="RHEA-COMP:10208"/>
        <dbReference type="Rhea" id="RHEA-COMP:10311"/>
        <dbReference type="ChEBI" id="CHEBI:15377"/>
        <dbReference type="ChEBI" id="CHEBI:15378"/>
        <dbReference type="ChEBI" id="CHEBI:17790"/>
        <dbReference type="ChEBI" id="CHEBI:29973"/>
        <dbReference type="ChEBI" id="CHEBI:82795"/>
        <dbReference type="EC" id="3.1.1.61"/>
    </reaction>
</comment>
<gene>
    <name evidence="6" type="ORF">M3P05_03860</name>
</gene>